<proteinExistence type="predicted"/>
<dbReference type="Gramene" id="EFJ11106">
    <property type="protein sequence ID" value="EFJ11106"/>
    <property type="gene ID" value="SELMODRAFT_426619"/>
</dbReference>
<dbReference type="InParanoid" id="D8SWY7"/>
<keyword evidence="2" id="KW-1185">Reference proteome</keyword>
<sequence>MQESGPCGNWNPHCDGRQHGRVCHDHNAENKSVGTSVVDVENYDVVILNCDAVKDKAAAAKSCELTKKFPSFKDVLKLPSKEDKKVVKALPCKEKGDCIFYFDTDDSKGIIEVIISYIVGEEGGGGGGLLGDRRSLTNTSVEATTHSALAIASRVRDTSR</sequence>
<evidence type="ECO:0000313" key="1">
    <source>
        <dbReference type="EMBL" id="EFJ11106.1"/>
    </source>
</evidence>
<dbReference type="HOGENOM" id="CLU_1655177_0_0_1"/>
<evidence type="ECO:0000313" key="2">
    <source>
        <dbReference type="Proteomes" id="UP000001514"/>
    </source>
</evidence>
<accession>D8SWY7</accession>
<organism evidence="2">
    <name type="scientific">Selaginella moellendorffii</name>
    <name type="common">Spikemoss</name>
    <dbReference type="NCBI Taxonomy" id="88036"/>
    <lineage>
        <taxon>Eukaryota</taxon>
        <taxon>Viridiplantae</taxon>
        <taxon>Streptophyta</taxon>
        <taxon>Embryophyta</taxon>
        <taxon>Tracheophyta</taxon>
        <taxon>Lycopodiopsida</taxon>
        <taxon>Selaginellales</taxon>
        <taxon>Selaginellaceae</taxon>
        <taxon>Selaginella</taxon>
    </lineage>
</organism>
<name>D8SWY7_SELML</name>
<dbReference type="KEGG" id="smo:SELMODRAFT_426619"/>
<dbReference type="AlphaFoldDB" id="D8SWY7"/>
<reference evidence="1 2" key="1">
    <citation type="journal article" date="2011" name="Science">
        <title>The Selaginella genome identifies genetic changes associated with the evolution of vascular plants.</title>
        <authorList>
            <person name="Banks J.A."/>
            <person name="Nishiyama T."/>
            <person name="Hasebe M."/>
            <person name="Bowman J.L."/>
            <person name="Gribskov M."/>
            <person name="dePamphilis C."/>
            <person name="Albert V.A."/>
            <person name="Aono N."/>
            <person name="Aoyama T."/>
            <person name="Ambrose B.A."/>
            <person name="Ashton N.W."/>
            <person name="Axtell M.J."/>
            <person name="Barker E."/>
            <person name="Barker M.S."/>
            <person name="Bennetzen J.L."/>
            <person name="Bonawitz N.D."/>
            <person name="Chapple C."/>
            <person name="Cheng C."/>
            <person name="Correa L.G."/>
            <person name="Dacre M."/>
            <person name="DeBarry J."/>
            <person name="Dreyer I."/>
            <person name="Elias M."/>
            <person name="Engstrom E.M."/>
            <person name="Estelle M."/>
            <person name="Feng L."/>
            <person name="Finet C."/>
            <person name="Floyd S.K."/>
            <person name="Frommer W.B."/>
            <person name="Fujita T."/>
            <person name="Gramzow L."/>
            <person name="Gutensohn M."/>
            <person name="Harholt J."/>
            <person name="Hattori M."/>
            <person name="Heyl A."/>
            <person name="Hirai T."/>
            <person name="Hiwatashi Y."/>
            <person name="Ishikawa M."/>
            <person name="Iwata M."/>
            <person name="Karol K.G."/>
            <person name="Koehler B."/>
            <person name="Kolukisaoglu U."/>
            <person name="Kubo M."/>
            <person name="Kurata T."/>
            <person name="Lalonde S."/>
            <person name="Li K."/>
            <person name="Li Y."/>
            <person name="Litt A."/>
            <person name="Lyons E."/>
            <person name="Manning G."/>
            <person name="Maruyama T."/>
            <person name="Michael T.P."/>
            <person name="Mikami K."/>
            <person name="Miyazaki S."/>
            <person name="Morinaga S."/>
            <person name="Murata T."/>
            <person name="Mueller-Roeber B."/>
            <person name="Nelson D.R."/>
            <person name="Obara M."/>
            <person name="Oguri Y."/>
            <person name="Olmstead R.G."/>
            <person name="Onodera N."/>
            <person name="Petersen B.L."/>
            <person name="Pils B."/>
            <person name="Prigge M."/>
            <person name="Rensing S.A."/>
            <person name="Riano-Pachon D.M."/>
            <person name="Roberts A.W."/>
            <person name="Sato Y."/>
            <person name="Scheller H.V."/>
            <person name="Schulz B."/>
            <person name="Schulz C."/>
            <person name="Shakirov E.V."/>
            <person name="Shibagaki N."/>
            <person name="Shinohara N."/>
            <person name="Shippen D.E."/>
            <person name="Soerensen I."/>
            <person name="Sotooka R."/>
            <person name="Sugimoto N."/>
            <person name="Sugita M."/>
            <person name="Sumikawa N."/>
            <person name="Tanurdzic M."/>
            <person name="Theissen G."/>
            <person name="Ulvskov P."/>
            <person name="Wakazuki S."/>
            <person name="Weng J.K."/>
            <person name="Willats W.W."/>
            <person name="Wipf D."/>
            <person name="Wolf P.G."/>
            <person name="Yang L."/>
            <person name="Zimmer A.D."/>
            <person name="Zhu Q."/>
            <person name="Mitros T."/>
            <person name="Hellsten U."/>
            <person name="Loque D."/>
            <person name="Otillar R."/>
            <person name="Salamov A."/>
            <person name="Schmutz J."/>
            <person name="Shapiro H."/>
            <person name="Lindquist E."/>
            <person name="Lucas S."/>
            <person name="Rokhsar D."/>
            <person name="Grigoriev I.V."/>
        </authorList>
    </citation>
    <scope>NUCLEOTIDE SEQUENCE [LARGE SCALE GENOMIC DNA]</scope>
</reference>
<gene>
    <name evidence="1" type="ORF">SELMODRAFT_426619</name>
</gene>
<dbReference type="Proteomes" id="UP000001514">
    <property type="component" value="Unassembled WGS sequence"/>
</dbReference>
<dbReference type="EMBL" id="GL377649">
    <property type="protein sequence ID" value="EFJ11106.1"/>
    <property type="molecule type" value="Genomic_DNA"/>
</dbReference>
<protein>
    <submittedName>
        <fullName evidence="1">Uncharacterized protein</fullName>
    </submittedName>
</protein>